<comment type="caution">
    <text evidence="1">The sequence shown here is derived from an EMBL/GenBank/DDBJ whole genome shotgun (WGS) entry which is preliminary data.</text>
</comment>
<dbReference type="GO" id="GO:0032259">
    <property type="term" value="P:methylation"/>
    <property type="evidence" value="ECO:0007669"/>
    <property type="project" value="UniProtKB-KW"/>
</dbReference>
<protein>
    <submittedName>
        <fullName evidence="1">Trans-aconitate methyltransferase</fullName>
    </submittedName>
</protein>
<dbReference type="SUPFAM" id="SSF53335">
    <property type="entry name" value="S-adenosyl-L-methionine-dependent methyltransferases"/>
    <property type="match status" value="1"/>
</dbReference>
<dbReference type="InterPro" id="IPR023149">
    <property type="entry name" value="Trans_acon_MeTrfase_C"/>
</dbReference>
<keyword evidence="1" id="KW-0489">Methyltransferase</keyword>
<dbReference type="Gene3D" id="3.40.50.150">
    <property type="entry name" value="Vaccinia Virus protein VP39"/>
    <property type="match status" value="1"/>
</dbReference>
<reference evidence="1 2" key="1">
    <citation type="submission" date="2018-06" db="EMBL/GenBank/DDBJ databases">
        <title>Genomic Encyclopedia of Type Strains, Phase IV (KMG-IV): sequencing the most valuable type-strain genomes for metagenomic binning, comparative biology and taxonomic classification.</title>
        <authorList>
            <person name="Goeker M."/>
        </authorList>
    </citation>
    <scope>NUCLEOTIDE SEQUENCE [LARGE SCALE GENOMIC DNA]</scope>
    <source>
        <strain evidence="1 2">DSM 24875</strain>
    </source>
</reference>
<dbReference type="OrthoDB" id="9795085at2"/>
<dbReference type="Proteomes" id="UP000253529">
    <property type="component" value="Unassembled WGS sequence"/>
</dbReference>
<evidence type="ECO:0000313" key="1">
    <source>
        <dbReference type="EMBL" id="RBP06454.1"/>
    </source>
</evidence>
<dbReference type="RefSeq" id="WP_147262859.1">
    <property type="nucleotide sequence ID" value="NZ_QNRK01000030.1"/>
</dbReference>
<proteinExistence type="predicted"/>
<accession>A0A366EVT9</accession>
<sequence>MTASIPLEPEAARDALARPAFDLLSHLGGQVGGAAPRRIGVLHTGPAPAGGRIGALFPGAVIETLDLRRPDSAPDVGRDPYDLIASEGAIEWRPALRRLLPRLTARLRDGGALAALLPNDLYEPYRAAARLVAADGPWTNTLLPVAKTRPFNVTLEQLYALLKPWCASVEVWETTALRAFDSVEAIAAAVGTVALAPFLAPLDAPSRAQFLDRYLSGLREAYPAQAGEALVRLPMIYVVARR</sequence>
<keyword evidence="1" id="KW-0808">Transferase</keyword>
<evidence type="ECO:0000313" key="2">
    <source>
        <dbReference type="Proteomes" id="UP000253529"/>
    </source>
</evidence>
<name>A0A366EVT9_9HYPH</name>
<dbReference type="Gene3D" id="1.10.150.290">
    <property type="entry name" value="S-adenosyl-L-methionine-dependent methyltransferases"/>
    <property type="match status" value="1"/>
</dbReference>
<keyword evidence="2" id="KW-1185">Reference proteome</keyword>
<dbReference type="GO" id="GO:0030798">
    <property type="term" value="F:trans-aconitate 2-methyltransferase activity"/>
    <property type="evidence" value="ECO:0007669"/>
    <property type="project" value="InterPro"/>
</dbReference>
<gene>
    <name evidence="1" type="ORF">DFR50_13011</name>
</gene>
<dbReference type="InterPro" id="IPR029063">
    <property type="entry name" value="SAM-dependent_MTases_sf"/>
</dbReference>
<organism evidence="1 2">
    <name type="scientific">Roseiarcus fermentans</name>
    <dbReference type="NCBI Taxonomy" id="1473586"/>
    <lineage>
        <taxon>Bacteria</taxon>
        <taxon>Pseudomonadati</taxon>
        <taxon>Pseudomonadota</taxon>
        <taxon>Alphaproteobacteria</taxon>
        <taxon>Hyphomicrobiales</taxon>
        <taxon>Roseiarcaceae</taxon>
        <taxon>Roseiarcus</taxon>
    </lineage>
</organism>
<dbReference type="AlphaFoldDB" id="A0A366EVT9"/>
<dbReference type="EMBL" id="QNRK01000030">
    <property type="protein sequence ID" value="RBP06454.1"/>
    <property type="molecule type" value="Genomic_DNA"/>
</dbReference>